<evidence type="ECO:0000256" key="17">
    <source>
        <dbReference type="ARBA" id="ARBA00023239"/>
    </source>
</evidence>
<evidence type="ECO:0000256" key="12">
    <source>
        <dbReference type="ARBA" id="ARBA00022723"/>
    </source>
</evidence>
<keyword evidence="16" id="KW-0057">Aromatic amino acid biosynthesis</keyword>
<proteinExistence type="inferred from homology"/>
<dbReference type="HAMAP" id="MF_00110">
    <property type="entry name" value="DHQ_synthase"/>
    <property type="match status" value="1"/>
</dbReference>
<keyword evidence="17" id="KW-0456">Lyase</keyword>
<evidence type="ECO:0000256" key="7">
    <source>
        <dbReference type="ARBA" id="ARBA00005412"/>
    </source>
</evidence>
<comment type="subcellular location">
    <subcellularLocation>
        <location evidence="5">Cytoplasm</location>
    </subcellularLocation>
    <subcellularLocation>
        <location evidence="4">Plastid</location>
        <location evidence="4">Chloroplast</location>
    </subcellularLocation>
</comment>
<dbReference type="GO" id="GO:0009423">
    <property type="term" value="P:chorismate biosynthetic process"/>
    <property type="evidence" value="ECO:0007669"/>
    <property type="project" value="UniProtKB-ARBA"/>
</dbReference>
<dbReference type="Gene3D" id="3.40.50.1970">
    <property type="match status" value="1"/>
</dbReference>
<dbReference type="FunFam" id="1.20.1090.10:FF:000002">
    <property type="entry name" value="3-dehydroquinate synthase"/>
    <property type="match status" value="1"/>
</dbReference>
<evidence type="ECO:0000256" key="4">
    <source>
        <dbReference type="ARBA" id="ARBA00004229"/>
    </source>
</evidence>
<evidence type="ECO:0000256" key="15">
    <source>
        <dbReference type="ARBA" id="ARBA00023027"/>
    </source>
</evidence>
<feature type="domain" description="3-dehydroquinate synthase N-terminal" evidence="21">
    <location>
        <begin position="80"/>
        <end position="192"/>
    </location>
</feature>
<dbReference type="NCBIfam" id="TIGR01357">
    <property type="entry name" value="aroB"/>
    <property type="match status" value="1"/>
</dbReference>
<evidence type="ECO:0000259" key="21">
    <source>
        <dbReference type="Pfam" id="PF01761"/>
    </source>
</evidence>
<dbReference type="InterPro" id="IPR050071">
    <property type="entry name" value="Dehydroquinate_synthase"/>
</dbReference>
<accession>A0A7R9T8S7</accession>
<keyword evidence="14" id="KW-0862">Zinc</keyword>
<dbReference type="GO" id="GO:0008652">
    <property type="term" value="P:amino acid biosynthetic process"/>
    <property type="evidence" value="ECO:0007669"/>
    <property type="project" value="UniProtKB-KW"/>
</dbReference>
<comment type="cofactor">
    <cofactor evidence="2">
        <name>NAD(+)</name>
        <dbReference type="ChEBI" id="CHEBI:57540"/>
    </cofactor>
</comment>
<evidence type="ECO:0000256" key="10">
    <source>
        <dbReference type="ARBA" id="ARBA00022490"/>
    </source>
</evidence>
<dbReference type="PIRSF" id="PIRSF001455">
    <property type="entry name" value="DHQ_synth"/>
    <property type="match status" value="1"/>
</dbReference>
<sequence>MAAAAAQKRGELVATVDVDLGDRSYPIYIGTGLLDNAELLQRHVRGDRALVVSNETVAPLYLERCAAALSEGSGTQVDAVAFPDGEEHKDLATLMMAWDKAMECRLGRDATFVALGGGVVGDMTGFAASAYQRGVDFVQVPTTLMAMVDSSVGGKTGVNHPLGKNMIGAFYQPQCVLIDTETLASLPQRELASGVAEVVKYGLIWDAELFVWLEENVDAILAKDAAALAHVVKRSCEIKAAIVAEDEKEAGLRATLNLGHTFGHAVETGVGYGEWLHGEAVSAGMCMAAKMSADMGWCDASIFERTEALLRRIGTPVDVSGTGMTKDEFIKYMSVDKKNKGGQIRLILLKGELGKCVFTGDYPREALEDVLEHYCASN</sequence>
<evidence type="ECO:0000256" key="3">
    <source>
        <dbReference type="ARBA" id="ARBA00001941"/>
    </source>
</evidence>
<dbReference type="GO" id="GO:0000166">
    <property type="term" value="F:nucleotide binding"/>
    <property type="evidence" value="ECO:0007669"/>
    <property type="project" value="UniProtKB-KW"/>
</dbReference>
<evidence type="ECO:0000259" key="22">
    <source>
        <dbReference type="Pfam" id="PF24621"/>
    </source>
</evidence>
<evidence type="ECO:0000256" key="13">
    <source>
        <dbReference type="ARBA" id="ARBA00022741"/>
    </source>
</evidence>
<comment type="catalytic activity">
    <reaction evidence="1">
        <text>7-phospho-2-dehydro-3-deoxy-D-arabino-heptonate = 3-dehydroquinate + phosphate</text>
        <dbReference type="Rhea" id="RHEA:21968"/>
        <dbReference type="ChEBI" id="CHEBI:32364"/>
        <dbReference type="ChEBI" id="CHEBI:43474"/>
        <dbReference type="ChEBI" id="CHEBI:58394"/>
        <dbReference type="EC" id="4.2.3.4"/>
    </reaction>
</comment>
<comment type="cofactor">
    <cofactor evidence="3">
        <name>Co(2+)</name>
        <dbReference type="ChEBI" id="CHEBI:48828"/>
    </cofactor>
</comment>
<comment type="pathway">
    <text evidence="6">Metabolic intermediate biosynthesis; chorismate biosynthesis; chorismate from D-erythrose 4-phosphate and phosphoenolpyruvate: step 2/7.</text>
</comment>
<evidence type="ECO:0000313" key="23">
    <source>
        <dbReference type="EMBL" id="CAD8228614.1"/>
    </source>
</evidence>
<dbReference type="InterPro" id="IPR056179">
    <property type="entry name" value="DHQS_C"/>
</dbReference>
<dbReference type="InterPro" id="IPR030963">
    <property type="entry name" value="DHQ_synth_fam"/>
</dbReference>
<dbReference type="CDD" id="cd08195">
    <property type="entry name" value="DHQS"/>
    <property type="match status" value="1"/>
</dbReference>
<protein>
    <recommendedName>
        <fullName evidence="9">3-dehydroquinate synthase</fullName>
        <ecNumber evidence="8">4.2.3.4</ecNumber>
    </recommendedName>
    <alternativeName>
        <fullName evidence="20">3-dehydroquinate synthase, chloroplastic</fullName>
    </alternativeName>
</protein>
<dbReference type="Pfam" id="PF01761">
    <property type="entry name" value="DHQ_synthase"/>
    <property type="match status" value="1"/>
</dbReference>
<keyword evidence="15" id="KW-0520">NAD</keyword>
<dbReference type="GO" id="GO:0046872">
    <property type="term" value="F:metal ion binding"/>
    <property type="evidence" value="ECO:0007669"/>
    <property type="project" value="UniProtKB-KW"/>
</dbReference>
<keyword evidence="18" id="KW-0170">Cobalt</keyword>
<dbReference type="EMBL" id="HBDZ01000751">
    <property type="protein sequence ID" value="CAD8228614.1"/>
    <property type="molecule type" value="Transcribed_RNA"/>
</dbReference>
<evidence type="ECO:0000256" key="18">
    <source>
        <dbReference type="ARBA" id="ARBA00023285"/>
    </source>
</evidence>
<dbReference type="Pfam" id="PF24621">
    <property type="entry name" value="DHQS_C"/>
    <property type="match status" value="1"/>
</dbReference>
<evidence type="ECO:0000256" key="19">
    <source>
        <dbReference type="ARBA" id="ARBA00056090"/>
    </source>
</evidence>
<evidence type="ECO:0000256" key="2">
    <source>
        <dbReference type="ARBA" id="ARBA00001911"/>
    </source>
</evidence>
<evidence type="ECO:0000256" key="1">
    <source>
        <dbReference type="ARBA" id="ARBA00001393"/>
    </source>
</evidence>
<dbReference type="GO" id="GO:0009507">
    <property type="term" value="C:chloroplast"/>
    <property type="evidence" value="ECO:0007669"/>
    <property type="project" value="UniProtKB-SubCell"/>
</dbReference>
<dbReference type="InterPro" id="IPR016037">
    <property type="entry name" value="DHQ_synth_AroB"/>
</dbReference>
<evidence type="ECO:0000256" key="11">
    <source>
        <dbReference type="ARBA" id="ARBA00022605"/>
    </source>
</evidence>
<keyword evidence="10" id="KW-0963">Cytoplasm</keyword>
<dbReference type="SUPFAM" id="SSF56796">
    <property type="entry name" value="Dehydroquinate synthase-like"/>
    <property type="match status" value="1"/>
</dbReference>
<dbReference type="PANTHER" id="PTHR43622">
    <property type="entry name" value="3-DEHYDROQUINATE SYNTHASE"/>
    <property type="match status" value="1"/>
</dbReference>
<organism evidence="23">
    <name type="scientific">Prasinoderma coloniale</name>
    <dbReference type="NCBI Taxonomy" id="156133"/>
    <lineage>
        <taxon>Eukaryota</taxon>
        <taxon>Viridiplantae</taxon>
        <taxon>Prasinodermophyta</taxon>
        <taxon>Prasinodermophyceae</taxon>
        <taxon>Prasinodermales</taxon>
        <taxon>Prasinodermaceae</taxon>
        <taxon>Prasinoderma</taxon>
    </lineage>
</organism>
<evidence type="ECO:0000256" key="20">
    <source>
        <dbReference type="ARBA" id="ARBA00068623"/>
    </source>
</evidence>
<dbReference type="InterPro" id="IPR030960">
    <property type="entry name" value="DHQS/DOIS_N"/>
</dbReference>
<dbReference type="GO" id="GO:0009073">
    <property type="term" value="P:aromatic amino acid family biosynthetic process"/>
    <property type="evidence" value="ECO:0007669"/>
    <property type="project" value="UniProtKB-KW"/>
</dbReference>
<evidence type="ECO:0000256" key="16">
    <source>
        <dbReference type="ARBA" id="ARBA00023141"/>
    </source>
</evidence>
<keyword evidence="12" id="KW-0479">Metal-binding</keyword>
<dbReference type="EC" id="4.2.3.4" evidence="8"/>
<dbReference type="FunFam" id="3.40.50.1970:FF:000001">
    <property type="entry name" value="3-dehydroquinate synthase"/>
    <property type="match status" value="1"/>
</dbReference>
<gene>
    <name evidence="23" type="ORF">PCOL08062_LOCUS590</name>
</gene>
<evidence type="ECO:0000256" key="6">
    <source>
        <dbReference type="ARBA" id="ARBA00004661"/>
    </source>
</evidence>
<keyword evidence="13" id="KW-0547">Nucleotide-binding</keyword>
<evidence type="ECO:0000256" key="5">
    <source>
        <dbReference type="ARBA" id="ARBA00004496"/>
    </source>
</evidence>
<evidence type="ECO:0000256" key="9">
    <source>
        <dbReference type="ARBA" id="ARBA00017684"/>
    </source>
</evidence>
<keyword evidence="11" id="KW-0028">Amino-acid biosynthesis</keyword>
<evidence type="ECO:0000256" key="14">
    <source>
        <dbReference type="ARBA" id="ARBA00022833"/>
    </source>
</evidence>
<evidence type="ECO:0000256" key="8">
    <source>
        <dbReference type="ARBA" id="ARBA00013031"/>
    </source>
</evidence>
<dbReference type="GO" id="GO:0003856">
    <property type="term" value="F:3-dehydroquinate synthase activity"/>
    <property type="evidence" value="ECO:0007669"/>
    <property type="project" value="UniProtKB-EC"/>
</dbReference>
<dbReference type="Gene3D" id="1.20.1090.10">
    <property type="entry name" value="Dehydroquinate synthase-like - alpha domain"/>
    <property type="match status" value="1"/>
</dbReference>
<comment type="similarity">
    <text evidence="7">Belongs to the sugar phosphate cyclases superfamily. Dehydroquinate synthase family.</text>
</comment>
<name>A0A7R9T8S7_9VIRI</name>
<dbReference type="PANTHER" id="PTHR43622:SF7">
    <property type="entry name" value="3-DEHYDROQUINATE SYNTHASE, CHLOROPLASTIC"/>
    <property type="match status" value="1"/>
</dbReference>
<dbReference type="AlphaFoldDB" id="A0A7R9T8S7"/>
<comment type="function">
    <text evidence="19">Catalyzes the second step in the shikimate pathway.</text>
</comment>
<reference evidence="23" key="1">
    <citation type="submission" date="2021-01" db="EMBL/GenBank/DDBJ databases">
        <authorList>
            <person name="Corre E."/>
            <person name="Pelletier E."/>
            <person name="Niang G."/>
            <person name="Scheremetjew M."/>
            <person name="Finn R."/>
            <person name="Kale V."/>
            <person name="Holt S."/>
            <person name="Cochrane G."/>
            <person name="Meng A."/>
            <person name="Brown T."/>
            <person name="Cohen L."/>
        </authorList>
    </citation>
    <scope>NUCLEOTIDE SEQUENCE</scope>
    <source>
        <strain evidence="23">CCMP1413</strain>
    </source>
</reference>
<feature type="domain" description="3-dehydroquinate synthase C-terminal" evidence="22">
    <location>
        <begin position="194"/>
        <end position="339"/>
    </location>
</feature>